<comment type="caution">
    <text evidence="3">The sequence shown here is derived from an EMBL/GenBank/DDBJ whole genome shotgun (WGS) entry which is preliminary data.</text>
</comment>
<dbReference type="GO" id="GO:0008270">
    <property type="term" value="F:zinc ion binding"/>
    <property type="evidence" value="ECO:0007669"/>
    <property type="project" value="InterPro"/>
</dbReference>
<protein>
    <submittedName>
        <fullName evidence="3">Zinc alcohol dehydrogenase</fullName>
    </submittedName>
</protein>
<dbReference type="PROSITE" id="PS01162">
    <property type="entry name" value="QOR_ZETA_CRYSTAL"/>
    <property type="match status" value="1"/>
</dbReference>
<dbReference type="SUPFAM" id="SSF50129">
    <property type="entry name" value="GroES-like"/>
    <property type="match status" value="1"/>
</dbReference>
<dbReference type="SMART" id="SM00829">
    <property type="entry name" value="PKS_ER"/>
    <property type="match status" value="1"/>
</dbReference>
<dbReference type="InterPro" id="IPR002364">
    <property type="entry name" value="Quin_OxRdtase/zeta-crystal_CS"/>
</dbReference>
<dbReference type="Gene3D" id="3.90.180.10">
    <property type="entry name" value="Medium-chain alcohol dehydrogenases, catalytic domain"/>
    <property type="match status" value="1"/>
</dbReference>
<proteinExistence type="predicted"/>
<dbReference type="InterPro" id="IPR050700">
    <property type="entry name" value="YIM1/Zinc_Alcohol_DH_Fams"/>
</dbReference>
<dbReference type="SUPFAM" id="SSF51735">
    <property type="entry name" value="NAD(P)-binding Rossmann-fold domains"/>
    <property type="match status" value="1"/>
</dbReference>
<evidence type="ECO:0000313" key="4">
    <source>
        <dbReference type="Proteomes" id="UP000807353"/>
    </source>
</evidence>
<dbReference type="Pfam" id="PF08240">
    <property type="entry name" value="ADH_N"/>
    <property type="match status" value="1"/>
</dbReference>
<feature type="domain" description="Enoyl reductase (ER)" evidence="2">
    <location>
        <begin position="27"/>
        <end position="365"/>
    </location>
</feature>
<dbReference type="PANTHER" id="PTHR11695">
    <property type="entry name" value="ALCOHOL DEHYDROGENASE RELATED"/>
    <property type="match status" value="1"/>
</dbReference>
<dbReference type="InterPro" id="IPR036291">
    <property type="entry name" value="NAD(P)-bd_dom_sf"/>
</dbReference>
<keyword evidence="4" id="KW-1185">Reference proteome</keyword>
<dbReference type="AlphaFoldDB" id="A0A9P5YC81"/>
<evidence type="ECO:0000259" key="2">
    <source>
        <dbReference type="SMART" id="SM00829"/>
    </source>
</evidence>
<gene>
    <name evidence="3" type="ORF">BDZ94DRAFT_252453</name>
</gene>
<evidence type="ECO:0000256" key="1">
    <source>
        <dbReference type="ARBA" id="ARBA00023002"/>
    </source>
</evidence>
<dbReference type="Gene3D" id="3.40.50.720">
    <property type="entry name" value="NAD(P)-binding Rossmann-like Domain"/>
    <property type="match status" value="1"/>
</dbReference>
<dbReference type="GO" id="GO:0005739">
    <property type="term" value="C:mitochondrion"/>
    <property type="evidence" value="ECO:0007669"/>
    <property type="project" value="TreeGrafter"/>
</dbReference>
<sequence>MPSSAPSSSDFSSYPTVTKGWTYITPGPPSSLVFNPCIPVPALTSPTSVLVHVSYCALNIGSTIAMQLFPSFLHPAPTPWVPELDFSGTITSIGPDVLNISNDLMVGAEVFGAQPMSAHLKFGSGSLAEYLVVEAKFIVCKPPMITYAEAAGLGIVGCTSLLLVRRARLKRGDKVLINGGSGGAGSLVVQLVRKEVGDTGKIVVVCSGHNADLVKDLGADEVVDYKTHAPVHSYLSAHYSRDPFDSIIDAVGIQELYFNCGPFLAIGKPYVSIGVKMKYLTRVRMIETVFRMIQSSFLPRILGGGTREYAQVVMMEASRADLEELRKLVHTGDLKGVVDSIWEMDDALKAYDRCLNHSLRGKVIIKVRSSDESVGNGH</sequence>
<dbReference type="OrthoDB" id="3509362at2759"/>
<reference evidence="3" key="1">
    <citation type="submission" date="2020-11" db="EMBL/GenBank/DDBJ databases">
        <authorList>
            <consortium name="DOE Joint Genome Institute"/>
            <person name="Ahrendt S."/>
            <person name="Riley R."/>
            <person name="Andreopoulos W."/>
            <person name="Labutti K."/>
            <person name="Pangilinan J."/>
            <person name="Ruiz-Duenas F.J."/>
            <person name="Barrasa J.M."/>
            <person name="Sanchez-Garcia M."/>
            <person name="Camarero S."/>
            <person name="Miyauchi S."/>
            <person name="Serrano A."/>
            <person name="Linde D."/>
            <person name="Babiker R."/>
            <person name="Drula E."/>
            <person name="Ayuso-Fernandez I."/>
            <person name="Pacheco R."/>
            <person name="Padilla G."/>
            <person name="Ferreira P."/>
            <person name="Barriuso J."/>
            <person name="Kellner H."/>
            <person name="Castanera R."/>
            <person name="Alfaro M."/>
            <person name="Ramirez L."/>
            <person name="Pisabarro A.G."/>
            <person name="Kuo A."/>
            <person name="Tritt A."/>
            <person name="Lipzen A."/>
            <person name="He G."/>
            <person name="Yan M."/>
            <person name="Ng V."/>
            <person name="Cullen D."/>
            <person name="Martin F."/>
            <person name="Rosso M.-N."/>
            <person name="Henrissat B."/>
            <person name="Hibbett D."/>
            <person name="Martinez A.T."/>
            <person name="Grigoriev I.V."/>
        </authorList>
    </citation>
    <scope>NUCLEOTIDE SEQUENCE</scope>
    <source>
        <strain evidence="3">CBS 247.69</strain>
    </source>
</reference>
<dbReference type="Proteomes" id="UP000807353">
    <property type="component" value="Unassembled WGS sequence"/>
</dbReference>
<dbReference type="EMBL" id="MU150243">
    <property type="protein sequence ID" value="KAF9466198.1"/>
    <property type="molecule type" value="Genomic_DNA"/>
</dbReference>
<evidence type="ECO:0000313" key="3">
    <source>
        <dbReference type="EMBL" id="KAF9466198.1"/>
    </source>
</evidence>
<organism evidence="3 4">
    <name type="scientific">Collybia nuda</name>
    <dbReference type="NCBI Taxonomy" id="64659"/>
    <lineage>
        <taxon>Eukaryota</taxon>
        <taxon>Fungi</taxon>
        <taxon>Dikarya</taxon>
        <taxon>Basidiomycota</taxon>
        <taxon>Agaricomycotina</taxon>
        <taxon>Agaricomycetes</taxon>
        <taxon>Agaricomycetidae</taxon>
        <taxon>Agaricales</taxon>
        <taxon>Tricholomatineae</taxon>
        <taxon>Clitocybaceae</taxon>
        <taxon>Collybia</taxon>
    </lineage>
</organism>
<dbReference type="GO" id="GO:0016491">
    <property type="term" value="F:oxidoreductase activity"/>
    <property type="evidence" value="ECO:0007669"/>
    <property type="project" value="UniProtKB-KW"/>
</dbReference>
<dbReference type="CDD" id="cd08267">
    <property type="entry name" value="MDR1"/>
    <property type="match status" value="1"/>
</dbReference>
<keyword evidence="1" id="KW-0560">Oxidoreductase</keyword>
<name>A0A9P5YC81_9AGAR</name>
<dbReference type="InterPro" id="IPR020843">
    <property type="entry name" value="ER"/>
</dbReference>
<dbReference type="Pfam" id="PF13602">
    <property type="entry name" value="ADH_zinc_N_2"/>
    <property type="match status" value="1"/>
</dbReference>
<dbReference type="InterPro" id="IPR013154">
    <property type="entry name" value="ADH-like_N"/>
</dbReference>
<dbReference type="PANTHER" id="PTHR11695:SF294">
    <property type="entry name" value="RETICULON-4-INTERACTING PROTEIN 1, MITOCHONDRIAL"/>
    <property type="match status" value="1"/>
</dbReference>
<dbReference type="InterPro" id="IPR011032">
    <property type="entry name" value="GroES-like_sf"/>
</dbReference>
<accession>A0A9P5YC81</accession>